<dbReference type="GO" id="GO:0003700">
    <property type="term" value="F:DNA-binding transcription factor activity"/>
    <property type="evidence" value="ECO:0007669"/>
    <property type="project" value="InterPro"/>
</dbReference>
<dbReference type="Gene3D" id="1.10.10.10">
    <property type="entry name" value="Winged helix-like DNA-binding domain superfamily/Winged helix DNA-binding domain"/>
    <property type="match status" value="1"/>
</dbReference>
<dbReference type="SUPFAM" id="SSF100950">
    <property type="entry name" value="NagB/RpiA/CoA transferase-like"/>
    <property type="match status" value="1"/>
</dbReference>
<name>A0A433X5D0_9HYPH</name>
<dbReference type="SMART" id="SM01134">
    <property type="entry name" value="DeoRC"/>
    <property type="match status" value="1"/>
</dbReference>
<dbReference type="InterPro" id="IPR018356">
    <property type="entry name" value="Tscrpt_reg_HTH_DeoR_CS"/>
</dbReference>
<keyword evidence="1" id="KW-0805">Transcription regulation</keyword>
<dbReference type="Pfam" id="PF00455">
    <property type="entry name" value="DeoRC"/>
    <property type="match status" value="1"/>
</dbReference>
<dbReference type="InterPro" id="IPR037171">
    <property type="entry name" value="NagB/RpiA_transferase-like"/>
</dbReference>
<dbReference type="PANTHER" id="PTHR30363:SF44">
    <property type="entry name" value="AGA OPERON TRANSCRIPTIONAL REPRESSOR-RELATED"/>
    <property type="match status" value="1"/>
</dbReference>
<dbReference type="PROSITE" id="PS00894">
    <property type="entry name" value="HTH_DEOR_1"/>
    <property type="match status" value="1"/>
</dbReference>
<proteinExistence type="predicted"/>
<accession>A0A433X5D0</accession>
<evidence type="ECO:0000256" key="1">
    <source>
        <dbReference type="ARBA" id="ARBA00023015"/>
    </source>
</evidence>
<dbReference type="SMART" id="SM00420">
    <property type="entry name" value="HTH_DEOR"/>
    <property type="match status" value="1"/>
</dbReference>
<evidence type="ECO:0000259" key="4">
    <source>
        <dbReference type="PROSITE" id="PS51000"/>
    </source>
</evidence>
<dbReference type="OrthoDB" id="9814815at2"/>
<dbReference type="GO" id="GO:0003677">
    <property type="term" value="F:DNA binding"/>
    <property type="evidence" value="ECO:0007669"/>
    <property type="project" value="UniProtKB-KW"/>
</dbReference>
<gene>
    <name evidence="5" type="ORF">EMQ25_14070</name>
</gene>
<dbReference type="Proteomes" id="UP000281547">
    <property type="component" value="Unassembled WGS sequence"/>
</dbReference>
<dbReference type="RefSeq" id="WP_127189241.1">
    <property type="nucleotide sequence ID" value="NZ_RZNJ01000005.1"/>
</dbReference>
<dbReference type="PANTHER" id="PTHR30363">
    <property type="entry name" value="HTH-TYPE TRANSCRIPTIONAL REGULATOR SRLR-RELATED"/>
    <property type="match status" value="1"/>
</dbReference>
<organism evidence="5 6">
    <name type="scientific">Arsenicitalea aurantiaca</name>
    <dbReference type="NCBI Taxonomy" id="1783274"/>
    <lineage>
        <taxon>Bacteria</taxon>
        <taxon>Pseudomonadati</taxon>
        <taxon>Pseudomonadota</taxon>
        <taxon>Alphaproteobacteria</taxon>
        <taxon>Hyphomicrobiales</taxon>
        <taxon>Devosiaceae</taxon>
        <taxon>Arsenicitalea</taxon>
    </lineage>
</organism>
<evidence type="ECO:0000256" key="3">
    <source>
        <dbReference type="ARBA" id="ARBA00023163"/>
    </source>
</evidence>
<dbReference type="InterPro" id="IPR001034">
    <property type="entry name" value="DeoR_HTH"/>
</dbReference>
<dbReference type="InterPro" id="IPR036390">
    <property type="entry name" value="WH_DNA-bd_sf"/>
</dbReference>
<dbReference type="EMBL" id="RZNJ01000005">
    <property type="protein sequence ID" value="RUT29251.1"/>
    <property type="molecule type" value="Genomic_DNA"/>
</dbReference>
<dbReference type="Gene3D" id="3.40.50.1360">
    <property type="match status" value="1"/>
</dbReference>
<sequence length="270" mass="28819">MSKTRPEPDPRSFLPAERLTAIADRLAARGVVRVDDIATELAVSTETVRRDLKALAQRGQAEIVRGGARLLGGKPDAARAPLPPVDQRSFVHRTEKEAIGREAAGLVADGQVVLLDGGSTTAAVARSLAVRRELTVITNNLVIAQEMAGHNHWRIHVVGGELSPSSMSLVGLHAIRELRDAAVDIAFLGAAGVTPRQEFTSADPVESELKRAMMAIARKVVIVADATKLHTSGFSTFASAQDVDLFITTRPEEGRPDAEALSGIEIIYAE</sequence>
<dbReference type="InterPro" id="IPR050313">
    <property type="entry name" value="Carb_Metab_HTH_regulators"/>
</dbReference>
<dbReference type="Pfam" id="PF08220">
    <property type="entry name" value="HTH_DeoR"/>
    <property type="match status" value="1"/>
</dbReference>
<feature type="domain" description="HTH deoR-type" evidence="4">
    <location>
        <begin position="15"/>
        <end position="70"/>
    </location>
</feature>
<dbReference type="SUPFAM" id="SSF46785">
    <property type="entry name" value="Winged helix' DNA-binding domain"/>
    <property type="match status" value="1"/>
</dbReference>
<comment type="caution">
    <text evidence="5">The sequence shown here is derived from an EMBL/GenBank/DDBJ whole genome shotgun (WGS) entry which is preliminary data.</text>
</comment>
<keyword evidence="3" id="KW-0804">Transcription</keyword>
<protein>
    <submittedName>
        <fullName evidence="5">DeoR/GlpR transcriptional regulator</fullName>
    </submittedName>
</protein>
<evidence type="ECO:0000313" key="6">
    <source>
        <dbReference type="Proteomes" id="UP000281547"/>
    </source>
</evidence>
<dbReference type="InterPro" id="IPR014036">
    <property type="entry name" value="DeoR-like_C"/>
</dbReference>
<reference evidence="5 6" key="1">
    <citation type="journal article" date="2016" name="Int. J. Syst. Evol. Microbiol.">
        <title>Arsenicitalea aurantiaca gen. nov., sp. nov., a new member of the family Hyphomicrobiaceae, isolated from high-arsenic sediment.</title>
        <authorList>
            <person name="Mu Y."/>
            <person name="Zhou L."/>
            <person name="Zeng X.C."/>
            <person name="Liu L."/>
            <person name="Pan Y."/>
            <person name="Chen X."/>
            <person name="Wang J."/>
            <person name="Li S."/>
            <person name="Li W.J."/>
            <person name="Wang Y."/>
        </authorList>
    </citation>
    <scope>NUCLEOTIDE SEQUENCE [LARGE SCALE GENOMIC DNA]</scope>
    <source>
        <strain evidence="5 6">42-50</strain>
    </source>
</reference>
<evidence type="ECO:0000256" key="2">
    <source>
        <dbReference type="ARBA" id="ARBA00023125"/>
    </source>
</evidence>
<keyword evidence="2" id="KW-0238">DNA-binding</keyword>
<dbReference type="PROSITE" id="PS51000">
    <property type="entry name" value="HTH_DEOR_2"/>
    <property type="match status" value="1"/>
</dbReference>
<evidence type="ECO:0000313" key="5">
    <source>
        <dbReference type="EMBL" id="RUT29251.1"/>
    </source>
</evidence>
<dbReference type="InterPro" id="IPR036388">
    <property type="entry name" value="WH-like_DNA-bd_sf"/>
</dbReference>
<dbReference type="AlphaFoldDB" id="A0A433X5D0"/>
<keyword evidence="6" id="KW-1185">Reference proteome</keyword>